<keyword evidence="3 9" id="KW-0049">Antioxidant</keyword>
<evidence type="ECO:0000256" key="1">
    <source>
        <dbReference type="ARBA" id="ARBA00010505"/>
    </source>
</evidence>
<dbReference type="CDD" id="cd03013">
    <property type="entry name" value="PRX5_like"/>
    <property type="match status" value="1"/>
</dbReference>
<dbReference type="PANTHER" id="PTHR10430">
    <property type="entry name" value="PEROXIREDOXIN"/>
    <property type="match status" value="1"/>
</dbReference>
<dbReference type="InterPro" id="IPR013740">
    <property type="entry name" value="Redoxin"/>
</dbReference>
<dbReference type="GO" id="GO:0034599">
    <property type="term" value="P:cellular response to oxidative stress"/>
    <property type="evidence" value="ECO:0007669"/>
    <property type="project" value="EnsemblFungi"/>
</dbReference>
<evidence type="ECO:0000256" key="5">
    <source>
        <dbReference type="ARBA" id="ARBA00023284"/>
    </source>
</evidence>
<dbReference type="GO" id="GO:0005739">
    <property type="term" value="C:mitochondrion"/>
    <property type="evidence" value="ECO:0007669"/>
    <property type="project" value="TreeGrafter"/>
</dbReference>
<accession>A0A0M9VT24</accession>
<evidence type="ECO:0000259" key="10">
    <source>
        <dbReference type="PROSITE" id="PS51352"/>
    </source>
</evidence>
<comment type="caution">
    <text evidence="11">The sequence shown here is derived from an EMBL/GenBank/DDBJ whole genome shotgun (WGS) entry which is preliminary data.</text>
</comment>
<keyword evidence="12" id="KW-1185">Reference proteome</keyword>
<feature type="domain" description="Thioredoxin" evidence="10">
    <location>
        <begin position="4"/>
        <end position="166"/>
    </location>
</feature>
<dbReference type="InterPro" id="IPR036249">
    <property type="entry name" value="Thioredoxin-like_sf"/>
</dbReference>
<gene>
    <name evidence="11" type="ORF">ESCO_003228</name>
</gene>
<protein>
    <recommendedName>
        <fullName evidence="6">Thioredoxin peroxidase</fullName>
    </recommendedName>
    <alternativeName>
        <fullName evidence="7">Thioredoxin-dependent peroxiredoxin</fullName>
    </alternativeName>
</protein>
<evidence type="ECO:0000313" key="11">
    <source>
        <dbReference type="EMBL" id="KOS18205.1"/>
    </source>
</evidence>
<evidence type="ECO:0000256" key="7">
    <source>
        <dbReference type="ARBA" id="ARBA00079296"/>
    </source>
</evidence>
<dbReference type="STRING" id="150374.A0A0M9VT24"/>
<keyword evidence="5 9" id="KW-0676">Redox-active center</keyword>
<dbReference type="GO" id="GO:0045454">
    <property type="term" value="P:cell redox homeostasis"/>
    <property type="evidence" value="ECO:0007669"/>
    <property type="project" value="EnsemblFungi"/>
</dbReference>
<evidence type="ECO:0000313" key="12">
    <source>
        <dbReference type="Proteomes" id="UP000053831"/>
    </source>
</evidence>
<dbReference type="Pfam" id="PF08534">
    <property type="entry name" value="Redoxin"/>
    <property type="match status" value="1"/>
</dbReference>
<dbReference type="GO" id="GO:0008379">
    <property type="term" value="F:thioredoxin peroxidase activity"/>
    <property type="evidence" value="ECO:0007669"/>
    <property type="project" value="EnsemblFungi"/>
</dbReference>
<dbReference type="OrthoDB" id="195498at2759"/>
<keyword evidence="2 9" id="KW-0575">Peroxidase</keyword>
<dbReference type="Gene3D" id="3.40.30.10">
    <property type="entry name" value="Glutaredoxin"/>
    <property type="match status" value="1"/>
</dbReference>
<dbReference type="InterPro" id="IPR037944">
    <property type="entry name" value="PRX5-like"/>
</dbReference>
<dbReference type="InterPro" id="IPR013766">
    <property type="entry name" value="Thioredoxin_domain"/>
</dbReference>
<reference evidence="11 12" key="1">
    <citation type="submission" date="2015-07" db="EMBL/GenBank/DDBJ databases">
        <title>The genome of the fungus Escovopsis weberi, a specialized disease agent of ant agriculture.</title>
        <authorList>
            <person name="de Man T.J."/>
            <person name="Stajich J.E."/>
            <person name="Kubicek C.P."/>
            <person name="Chenthamara K."/>
            <person name="Atanasova L."/>
            <person name="Druzhinina I.S."/>
            <person name="Birnbaum S."/>
            <person name="Barribeau S.M."/>
            <person name="Teiling C."/>
            <person name="Suen G."/>
            <person name="Currie C."/>
            <person name="Gerardo N.M."/>
        </authorList>
    </citation>
    <scope>NUCLEOTIDE SEQUENCE [LARGE SCALE GENOMIC DNA]</scope>
</reference>
<dbReference type="PANTHER" id="PTHR10430:SF16">
    <property type="entry name" value="PEROXIREDOXIN-5, MITOCHONDRIAL"/>
    <property type="match status" value="1"/>
</dbReference>
<sequence>MSALKVNDSFPEDVSFSYIPVTPETIEVTSCGIPQTFEASKEFKNKKVVLVSVPGAFTPTCQANHIPSFTKNIAALKEKGVDQVVVIGYNDCFVMSAWAKVNYTTDDFIVFASDDGAKFSKSLGWTLGERCGRYAIVIDNGKVVYAENEPAGGVTVSGAEAVLAKL</sequence>
<comment type="similarity">
    <text evidence="1 9">Belongs to the peroxiredoxin family. Prx5 subfamily.</text>
</comment>
<name>A0A0M9VT24_ESCWE</name>
<evidence type="ECO:0000256" key="8">
    <source>
        <dbReference type="PIRSR" id="PIRSR637944-1"/>
    </source>
</evidence>
<dbReference type="GO" id="GO:0005777">
    <property type="term" value="C:peroxisome"/>
    <property type="evidence" value="ECO:0007669"/>
    <property type="project" value="TreeGrafter"/>
</dbReference>
<dbReference type="GO" id="GO:0042744">
    <property type="term" value="P:hydrogen peroxide catabolic process"/>
    <property type="evidence" value="ECO:0007669"/>
    <property type="project" value="TreeGrafter"/>
</dbReference>
<evidence type="ECO:0000256" key="2">
    <source>
        <dbReference type="ARBA" id="ARBA00022559"/>
    </source>
</evidence>
<evidence type="ECO:0000256" key="3">
    <source>
        <dbReference type="ARBA" id="ARBA00022862"/>
    </source>
</evidence>
<comment type="function">
    <text evidence="9">Thiol-specific peroxidase that catalyzes the reduction of hydrogen peroxide and organic hydroperoxides to water and alcohols, respectively. Plays a role in cell protection against oxidative stress by detoxifying peroxides.</text>
</comment>
<evidence type="ECO:0000256" key="4">
    <source>
        <dbReference type="ARBA" id="ARBA00023002"/>
    </source>
</evidence>
<dbReference type="EMBL" id="LGSR01000022">
    <property type="protein sequence ID" value="KOS18205.1"/>
    <property type="molecule type" value="Genomic_DNA"/>
</dbReference>
<dbReference type="PROSITE" id="PS51352">
    <property type="entry name" value="THIOREDOXIN_2"/>
    <property type="match status" value="1"/>
</dbReference>
<organism evidence="11 12">
    <name type="scientific">Escovopsis weberi</name>
    <dbReference type="NCBI Taxonomy" id="150374"/>
    <lineage>
        <taxon>Eukaryota</taxon>
        <taxon>Fungi</taxon>
        <taxon>Dikarya</taxon>
        <taxon>Ascomycota</taxon>
        <taxon>Pezizomycotina</taxon>
        <taxon>Sordariomycetes</taxon>
        <taxon>Hypocreomycetidae</taxon>
        <taxon>Hypocreales</taxon>
        <taxon>Hypocreaceae</taxon>
        <taxon>Escovopsis</taxon>
    </lineage>
</organism>
<evidence type="ECO:0000256" key="9">
    <source>
        <dbReference type="RuleBase" id="RU366011"/>
    </source>
</evidence>
<dbReference type="FunFam" id="3.40.30.10:FF:000020">
    <property type="entry name" value="Peroxiredoxin"/>
    <property type="match status" value="1"/>
</dbReference>
<proteinExistence type="inferred from homology"/>
<dbReference type="SUPFAM" id="SSF52833">
    <property type="entry name" value="Thioredoxin-like"/>
    <property type="match status" value="1"/>
</dbReference>
<evidence type="ECO:0000256" key="6">
    <source>
        <dbReference type="ARBA" id="ARBA00032824"/>
    </source>
</evidence>
<keyword evidence="4 9" id="KW-0560">Oxidoreductase</keyword>
<dbReference type="AlphaFoldDB" id="A0A0M9VT24"/>
<dbReference type="Proteomes" id="UP000053831">
    <property type="component" value="Unassembled WGS sequence"/>
</dbReference>
<feature type="active site" description="Cysteine sulfenic acid (-SOH) intermediate" evidence="8">
    <location>
        <position position="61"/>
    </location>
</feature>
<dbReference type="GO" id="GO:0010038">
    <property type="term" value="P:response to metal ion"/>
    <property type="evidence" value="ECO:0007669"/>
    <property type="project" value="EnsemblFungi"/>
</dbReference>